<dbReference type="AlphaFoldDB" id="A0A0A9FUN4"/>
<protein>
    <submittedName>
        <fullName evidence="1">Uncharacterized protein</fullName>
    </submittedName>
</protein>
<dbReference type="EMBL" id="GBRH01181919">
    <property type="protein sequence ID" value="JAE15977.1"/>
    <property type="molecule type" value="Transcribed_RNA"/>
</dbReference>
<proteinExistence type="predicted"/>
<organism evidence="1">
    <name type="scientific">Arundo donax</name>
    <name type="common">Giant reed</name>
    <name type="synonym">Donax arundinaceus</name>
    <dbReference type="NCBI Taxonomy" id="35708"/>
    <lineage>
        <taxon>Eukaryota</taxon>
        <taxon>Viridiplantae</taxon>
        <taxon>Streptophyta</taxon>
        <taxon>Embryophyta</taxon>
        <taxon>Tracheophyta</taxon>
        <taxon>Spermatophyta</taxon>
        <taxon>Magnoliopsida</taxon>
        <taxon>Liliopsida</taxon>
        <taxon>Poales</taxon>
        <taxon>Poaceae</taxon>
        <taxon>PACMAD clade</taxon>
        <taxon>Arundinoideae</taxon>
        <taxon>Arundineae</taxon>
        <taxon>Arundo</taxon>
    </lineage>
</organism>
<accession>A0A0A9FUN4</accession>
<sequence>MLTFPSSLLPCFGISVLVILPPPSSTHYESLVLFPEIN</sequence>
<reference evidence="1" key="2">
    <citation type="journal article" date="2015" name="Data Brief">
        <title>Shoot transcriptome of the giant reed, Arundo donax.</title>
        <authorList>
            <person name="Barrero R.A."/>
            <person name="Guerrero F.D."/>
            <person name="Moolhuijzen P."/>
            <person name="Goolsby J.A."/>
            <person name="Tidwell J."/>
            <person name="Bellgard S.E."/>
            <person name="Bellgard M.I."/>
        </authorList>
    </citation>
    <scope>NUCLEOTIDE SEQUENCE</scope>
    <source>
        <tissue evidence="1">Shoot tissue taken approximately 20 cm above the soil surface</tissue>
    </source>
</reference>
<reference evidence="1" key="1">
    <citation type="submission" date="2014-09" db="EMBL/GenBank/DDBJ databases">
        <authorList>
            <person name="Magalhaes I.L.F."/>
            <person name="Oliveira U."/>
            <person name="Santos F.R."/>
            <person name="Vidigal T.H.D.A."/>
            <person name="Brescovit A.D."/>
            <person name="Santos A.J."/>
        </authorList>
    </citation>
    <scope>NUCLEOTIDE SEQUENCE</scope>
    <source>
        <tissue evidence="1">Shoot tissue taken approximately 20 cm above the soil surface</tissue>
    </source>
</reference>
<evidence type="ECO:0000313" key="1">
    <source>
        <dbReference type="EMBL" id="JAE15977.1"/>
    </source>
</evidence>
<name>A0A0A9FUN4_ARUDO</name>